<dbReference type="CDD" id="cd02037">
    <property type="entry name" value="Mrp_NBP35"/>
    <property type="match status" value="1"/>
</dbReference>
<dbReference type="HAMAP" id="MF_03038">
    <property type="entry name" value="NUBP1"/>
    <property type="match status" value="1"/>
</dbReference>
<comment type="caution">
    <text evidence="9">The sequence shown here is derived from an EMBL/GenBank/DDBJ whole genome shotgun (WGS) entry which is preliminary data.</text>
</comment>
<dbReference type="Pfam" id="PF10609">
    <property type="entry name" value="ParA"/>
    <property type="match status" value="1"/>
</dbReference>
<dbReference type="GO" id="GO:0051539">
    <property type="term" value="F:4 iron, 4 sulfur cluster binding"/>
    <property type="evidence" value="ECO:0007669"/>
    <property type="project" value="UniProtKB-UniRule"/>
</dbReference>
<reference evidence="9 10" key="1">
    <citation type="submission" date="2016-08" db="EMBL/GenBank/DDBJ databases">
        <title>A Parts List for Fungal Cellulosomes Revealed by Comparative Genomics.</title>
        <authorList>
            <consortium name="DOE Joint Genome Institute"/>
            <person name="Haitjema C.H."/>
            <person name="Gilmore S.P."/>
            <person name="Henske J.K."/>
            <person name="Solomon K.V."/>
            <person name="De Groot R."/>
            <person name="Kuo A."/>
            <person name="Mondo S.J."/>
            <person name="Salamov A.A."/>
            <person name="Labutti K."/>
            <person name="Zhao Z."/>
            <person name="Chiniquy J."/>
            <person name="Barry K."/>
            <person name="Brewer H.M."/>
            <person name="Purvine S.O."/>
            <person name="Wright A.T."/>
            <person name="Boxma B."/>
            <person name="Van Alen T."/>
            <person name="Hackstein J.H."/>
            <person name="Baker S.E."/>
            <person name="Grigoriev I.V."/>
            <person name="O'Malley M.A."/>
        </authorList>
    </citation>
    <scope>NUCLEOTIDE SEQUENCE [LARGE SCALE GENOMIC DNA]</scope>
    <source>
        <strain evidence="9 10">S4</strain>
    </source>
</reference>
<name>A0A1Y1WQQ0_9FUNG</name>
<dbReference type="OrthoDB" id="1741334at2759"/>
<dbReference type="Proteomes" id="UP000193944">
    <property type="component" value="Unassembled WGS sequence"/>
</dbReference>
<reference evidence="9 10" key="2">
    <citation type="submission" date="2016-08" db="EMBL/GenBank/DDBJ databases">
        <title>Pervasive Adenine N6-methylation of Active Genes in Fungi.</title>
        <authorList>
            <consortium name="DOE Joint Genome Institute"/>
            <person name="Mondo S.J."/>
            <person name="Dannebaum R.O."/>
            <person name="Kuo R.C."/>
            <person name="Labutti K."/>
            <person name="Haridas S."/>
            <person name="Kuo A."/>
            <person name="Salamov A."/>
            <person name="Ahrendt S.R."/>
            <person name="Lipzen A."/>
            <person name="Sullivan W."/>
            <person name="Andreopoulos W.B."/>
            <person name="Clum A."/>
            <person name="Lindquist E."/>
            <person name="Daum C."/>
            <person name="Ramamoorthy G.K."/>
            <person name="Gryganskyi A."/>
            <person name="Culley D."/>
            <person name="Magnuson J.K."/>
            <person name="James T.Y."/>
            <person name="O'Malley M.A."/>
            <person name="Stajich J.E."/>
            <person name="Spatafora J.W."/>
            <person name="Visel A."/>
            <person name="Grigoriev I.V."/>
        </authorList>
    </citation>
    <scope>NUCLEOTIDE SEQUENCE [LARGE SCALE GENOMIC DNA]</scope>
    <source>
        <strain evidence="9 10">S4</strain>
    </source>
</reference>
<dbReference type="InterPro" id="IPR027417">
    <property type="entry name" value="P-loop_NTPase"/>
</dbReference>
<dbReference type="InterPro" id="IPR028601">
    <property type="entry name" value="NUBP1/Nbp35"/>
</dbReference>
<dbReference type="GO" id="GO:0016226">
    <property type="term" value="P:iron-sulfur cluster assembly"/>
    <property type="evidence" value="ECO:0007669"/>
    <property type="project" value="UniProtKB-UniRule"/>
</dbReference>
<evidence type="ECO:0000256" key="6">
    <source>
        <dbReference type="ARBA" id="ARBA00023004"/>
    </source>
</evidence>
<evidence type="ECO:0000256" key="7">
    <source>
        <dbReference type="ARBA" id="ARBA00023014"/>
    </source>
</evidence>
<evidence type="ECO:0000256" key="4">
    <source>
        <dbReference type="ARBA" id="ARBA00022741"/>
    </source>
</evidence>
<keyword evidence="7 8" id="KW-0411">Iron-sulfur</keyword>
<keyword evidence="3 8" id="KW-0479">Metal-binding</keyword>
<dbReference type="PANTHER" id="PTHR23264:SF35">
    <property type="entry name" value="CYTOSOLIC FE-S CLUSTER ASSEMBLY FACTOR NUBP1"/>
    <property type="match status" value="1"/>
</dbReference>
<evidence type="ECO:0000313" key="9">
    <source>
        <dbReference type="EMBL" id="ORX75802.1"/>
    </source>
</evidence>
<evidence type="ECO:0000256" key="2">
    <source>
        <dbReference type="ARBA" id="ARBA00022490"/>
    </source>
</evidence>
<keyword evidence="10" id="KW-1185">Reference proteome</keyword>
<keyword evidence="6 8" id="KW-0408">Iron</keyword>
<comment type="subcellular location">
    <subcellularLocation>
        <location evidence="8">Cytoplasm</location>
    </subcellularLocation>
</comment>
<dbReference type="GO" id="GO:0005634">
    <property type="term" value="C:nucleus"/>
    <property type="evidence" value="ECO:0007669"/>
    <property type="project" value="EnsemblFungi"/>
</dbReference>
<organism evidence="9 10">
    <name type="scientific">Anaeromyces robustus</name>
    <dbReference type="NCBI Taxonomy" id="1754192"/>
    <lineage>
        <taxon>Eukaryota</taxon>
        <taxon>Fungi</taxon>
        <taxon>Fungi incertae sedis</taxon>
        <taxon>Chytridiomycota</taxon>
        <taxon>Chytridiomycota incertae sedis</taxon>
        <taxon>Neocallimastigomycetes</taxon>
        <taxon>Neocallimastigales</taxon>
        <taxon>Neocallimastigaceae</taxon>
        <taxon>Anaeromyces</taxon>
    </lineage>
</organism>
<feature type="binding site" evidence="8">
    <location>
        <position position="58"/>
    </location>
    <ligand>
        <name>[4Fe-4S] cluster</name>
        <dbReference type="ChEBI" id="CHEBI:49883"/>
        <label>1</label>
    </ligand>
</feature>
<feature type="binding site" evidence="8">
    <location>
        <position position="270"/>
    </location>
    <ligand>
        <name>[4Fe-4S] cluster</name>
        <dbReference type="ChEBI" id="CHEBI:49883"/>
        <label>2</label>
        <note>ligand shared with heterodimeric partner</note>
    </ligand>
</feature>
<keyword evidence="1 8" id="KW-0004">4Fe-4S</keyword>
<dbReference type="EMBL" id="MCFG01000336">
    <property type="protein sequence ID" value="ORX75802.1"/>
    <property type="molecule type" value="Genomic_DNA"/>
</dbReference>
<evidence type="ECO:0000256" key="3">
    <source>
        <dbReference type="ARBA" id="ARBA00022723"/>
    </source>
</evidence>
<dbReference type="HAMAP" id="MF_02040">
    <property type="entry name" value="Mrp_NBP35"/>
    <property type="match status" value="1"/>
</dbReference>
<dbReference type="GO" id="GO:0140663">
    <property type="term" value="F:ATP-dependent FeS chaperone activity"/>
    <property type="evidence" value="ECO:0007669"/>
    <property type="project" value="InterPro"/>
</dbReference>
<evidence type="ECO:0000256" key="1">
    <source>
        <dbReference type="ARBA" id="ARBA00022485"/>
    </source>
</evidence>
<dbReference type="GO" id="GO:0016887">
    <property type="term" value="F:ATP hydrolysis activity"/>
    <property type="evidence" value="ECO:0007669"/>
    <property type="project" value="EnsemblFungi"/>
</dbReference>
<feature type="binding site" evidence="8">
    <location>
        <begin position="94"/>
        <end position="101"/>
    </location>
    <ligand>
        <name>ATP</name>
        <dbReference type="ChEBI" id="CHEBI:30616"/>
    </ligand>
</feature>
<dbReference type="GO" id="GO:0005524">
    <property type="term" value="F:ATP binding"/>
    <property type="evidence" value="ECO:0007669"/>
    <property type="project" value="UniProtKB-KW"/>
</dbReference>
<keyword evidence="2 8" id="KW-0963">Cytoplasm</keyword>
<dbReference type="GO" id="GO:0002098">
    <property type="term" value="P:tRNA wobble uridine modification"/>
    <property type="evidence" value="ECO:0007669"/>
    <property type="project" value="EnsemblFungi"/>
</dbReference>
<keyword evidence="5 8" id="KW-0067">ATP-binding</keyword>
<accession>A0A1Y1WQQ0</accession>
<evidence type="ECO:0000256" key="8">
    <source>
        <dbReference type="HAMAP-Rule" id="MF_03038"/>
    </source>
</evidence>
<protein>
    <submittedName>
        <fullName evidence="9">Cytosolic Fe-S cluster assembly factor NBP35</fullName>
    </submittedName>
</protein>
<dbReference type="STRING" id="1754192.A0A1Y1WQQ0"/>
<dbReference type="AlphaFoldDB" id="A0A1Y1WQQ0"/>
<proteinExistence type="inferred from homology"/>
<feature type="binding site" evidence="8">
    <location>
        <position position="55"/>
    </location>
    <ligand>
        <name>[4Fe-4S] cluster</name>
        <dbReference type="ChEBI" id="CHEBI:49883"/>
        <label>1</label>
    </ligand>
</feature>
<dbReference type="FunFam" id="3.40.50.300:FF:001119">
    <property type="entry name" value="Iron-sulfur cluster carrier protein"/>
    <property type="match status" value="1"/>
</dbReference>
<dbReference type="SUPFAM" id="SSF52540">
    <property type="entry name" value="P-loop containing nucleoside triphosphate hydrolases"/>
    <property type="match status" value="1"/>
</dbReference>
<dbReference type="GO" id="GO:0005506">
    <property type="term" value="F:iron ion binding"/>
    <property type="evidence" value="ECO:0007669"/>
    <property type="project" value="EnsemblFungi"/>
</dbReference>
<dbReference type="GO" id="GO:0005829">
    <property type="term" value="C:cytosol"/>
    <property type="evidence" value="ECO:0007669"/>
    <property type="project" value="EnsemblFungi"/>
</dbReference>
<dbReference type="InterPro" id="IPR019591">
    <property type="entry name" value="Mrp/NBP35_ATP-bd"/>
</dbReference>
<dbReference type="InterPro" id="IPR033756">
    <property type="entry name" value="YlxH/NBP35"/>
</dbReference>
<evidence type="ECO:0000313" key="10">
    <source>
        <dbReference type="Proteomes" id="UP000193944"/>
    </source>
</evidence>
<sequence>MAQSSPCANCPSRGTCGMVQDSCANCPNRSSCAMSQANAGCPGLNSENRGRASACEGCPNRAFCMSNKIVVDPDLEVIKKKMENIKHKVLILSGKGGVGKSTLSSQLAYTISKNEDIQIGLCDIDITGPSQPIIMGAENEPVHQSNTGITPVYVQDNLAVMSIGFLLENQDDSVIWRGPKKNGLIKHFLKDVEWGDLDLLLFDTPPGTSDEHLSIVQYLKGCNIDGAILISTPQEISIQDVRKEINFCKKVNMPILGIVENMSGFVCPSCKGESIIFPATNGGVKALCEEINVPFLGAIPLDPRIVNSCDAGEPFVDSYPDSPASDRYTEISNKIVEMLELEDN</sequence>
<dbReference type="Gene3D" id="3.40.50.300">
    <property type="entry name" value="P-loop containing nucleotide triphosphate hydrolases"/>
    <property type="match status" value="1"/>
</dbReference>
<feature type="binding site" evidence="8">
    <location>
        <position position="267"/>
    </location>
    <ligand>
        <name>[4Fe-4S] cluster</name>
        <dbReference type="ChEBI" id="CHEBI:49883"/>
        <label>2</label>
        <note>ligand shared with heterodimeric partner</note>
    </ligand>
</feature>
<gene>
    <name evidence="8" type="primary">NBP35</name>
    <name evidence="9" type="ORF">BCR32DRAFT_261858</name>
</gene>
<feature type="binding site" evidence="8">
    <location>
        <position position="41"/>
    </location>
    <ligand>
        <name>[4Fe-4S] cluster</name>
        <dbReference type="ChEBI" id="CHEBI:49883"/>
        <label>1</label>
    </ligand>
</feature>
<dbReference type="PANTHER" id="PTHR23264">
    <property type="entry name" value="NUCLEOTIDE-BINDING PROTEIN NBP35 YEAST -RELATED"/>
    <property type="match status" value="1"/>
</dbReference>
<comment type="similarity">
    <text evidence="8">Belongs to the Mrp/NBP35 ATP-binding proteins family. NUBP1/NBP35 subfamily.</text>
</comment>
<dbReference type="GO" id="GO:1904564">
    <property type="term" value="C:cytosolic [4Fe-4S] assembly scaffold complex"/>
    <property type="evidence" value="ECO:0007669"/>
    <property type="project" value="EnsemblFungi"/>
</dbReference>
<comment type="function">
    <text evidence="8">Component of the cytosolic iron-sulfur (Fe/S) protein assembly (CIA) machinery. Required for maturation of extramitochondrial Fe-S proteins. The NBP35-CFD1 heterotetramer forms a Fe-S scaffold complex, mediating the de novo assembly of an Fe-S cluster and its transfer to target apoproteins.</text>
</comment>
<feature type="binding site" evidence="8">
    <location>
        <position position="64"/>
    </location>
    <ligand>
        <name>[4Fe-4S] cluster</name>
        <dbReference type="ChEBI" id="CHEBI:49883"/>
        <label>1</label>
    </ligand>
</feature>
<evidence type="ECO:0000256" key="5">
    <source>
        <dbReference type="ARBA" id="ARBA00022840"/>
    </source>
</evidence>
<keyword evidence="4 8" id="KW-0547">Nucleotide-binding</keyword>